<reference evidence="2" key="2">
    <citation type="submission" date="2020-06" db="EMBL/GenBank/DDBJ databases">
        <authorList>
            <person name="Wang Y."/>
        </authorList>
    </citation>
    <scope>NUCLEOTIDE SEQUENCE</scope>
    <source>
        <strain evidence="3">L15a</strain>
        <strain evidence="5">L19a</strain>
        <strain evidence="2">T1L11</strain>
        <strain evidence="4">T3L1</strain>
    </source>
</reference>
<dbReference type="AlphaFoldDB" id="A0A7K4MJS9"/>
<dbReference type="Proteomes" id="UP000535457">
    <property type="component" value="Unassembled WGS sequence"/>
</dbReference>
<dbReference type="Proteomes" id="UP000520052">
    <property type="component" value="Unassembled WGS sequence"/>
</dbReference>
<dbReference type="Proteomes" id="UP000575480">
    <property type="component" value="Unassembled WGS sequence"/>
</dbReference>
<evidence type="ECO:0000313" key="9">
    <source>
        <dbReference type="Proteomes" id="UP000575480"/>
    </source>
</evidence>
<reference evidence="6 7" key="1">
    <citation type="journal article" date="2019" name="Environ. Microbiol.">
        <title>Genomics insights into ecotype formation of ammonia-oxidizing archaea in the deep ocean.</title>
        <authorList>
            <person name="Wang Y."/>
            <person name="Huang J.M."/>
            <person name="Cui G.J."/>
            <person name="Nunoura T."/>
            <person name="Takaki Y."/>
            <person name="Li W.L."/>
            <person name="Li J."/>
            <person name="Gao Z.M."/>
            <person name="Takai K."/>
            <person name="Zhang A.Q."/>
            <person name="Stepanauskas R."/>
        </authorList>
    </citation>
    <scope>NUCLEOTIDE SEQUENCE [LARGE SCALE GENOMIC DNA]</scope>
    <source>
        <strain evidence="3 9">L15a</strain>
        <strain evidence="5 7">L19a</strain>
        <strain evidence="2 8">T1L11</strain>
        <strain evidence="4 6">T3L1</strain>
    </source>
</reference>
<evidence type="ECO:0000313" key="4">
    <source>
        <dbReference type="EMBL" id="NWJ83798.1"/>
    </source>
</evidence>
<feature type="compositionally biased region" description="Basic residues" evidence="1">
    <location>
        <begin position="1"/>
        <end position="27"/>
    </location>
</feature>
<evidence type="ECO:0000313" key="2">
    <source>
        <dbReference type="EMBL" id="NWJ28832.1"/>
    </source>
</evidence>
<evidence type="ECO:0000313" key="8">
    <source>
        <dbReference type="Proteomes" id="UP000563820"/>
    </source>
</evidence>
<proteinExistence type="predicted"/>
<comment type="caution">
    <text evidence="2">The sequence shown here is derived from an EMBL/GenBank/DDBJ whole genome shotgun (WGS) entry which is preliminary data.</text>
</comment>
<feature type="region of interest" description="Disordered" evidence="1">
    <location>
        <begin position="1"/>
        <end position="35"/>
    </location>
</feature>
<sequence>MVEKKTRKNKNTIKAKTTKVKVSKTKSKSTESKNKKVVEEPFADAGIVVVDDDIEIDHEKVNEERRAYLEEARSQDASD</sequence>
<name>A0A7K4MJS9_9ARCH</name>
<evidence type="ECO:0000313" key="6">
    <source>
        <dbReference type="Proteomes" id="UP000520052"/>
    </source>
</evidence>
<gene>
    <name evidence="2" type="ORF">HX848_05555</name>
    <name evidence="5" type="ORF">HX853_06515</name>
    <name evidence="4" type="ORF">HX854_03580</name>
    <name evidence="3" type="ORF">HX858_06785</name>
</gene>
<accession>A0A7K4MJS9</accession>
<organism evidence="2 8">
    <name type="scientific">Marine Group I thaumarchaeote</name>
    <dbReference type="NCBI Taxonomy" id="2511932"/>
    <lineage>
        <taxon>Archaea</taxon>
        <taxon>Nitrososphaerota</taxon>
        <taxon>Marine Group I</taxon>
    </lineage>
</organism>
<protein>
    <submittedName>
        <fullName evidence="2">Uncharacterized protein</fullName>
    </submittedName>
</protein>
<dbReference type="Proteomes" id="UP000563820">
    <property type="component" value="Unassembled WGS sequence"/>
</dbReference>
<dbReference type="EMBL" id="JACATG010000010">
    <property type="protein sequence ID" value="NWK14268.1"/>
    <property type="molecule type" value="Genomic_DNA"/>
</dbReference>
<dbReference type="EMBL" id="JACATE010000008">
    <property type="protein sequence ID" value="NWJ28832.1"/>
    <property type="molecule type" value="Genomic_DNA"/>
</dbReference>
<evidence type="ECO:0000313" key="5">
    <source>
        <dbReference type="EMBL" id="NWK14268.1"/>
    </source>
</evidence>
<dbReference type="EMBL" id="JACATC010000003">
    <property type="protein sequence ID" value="NWJ83798.1"/>
    <property type="molecule type" value="Genomic_DNA"/>
</dbReference>
<evidence type="ECO:0000313" key="3">
    <source>
        <dbReference type="EMBL" id="NWJ57439.1"/>
    </source>
</evidence>
<evidence type="ECO:0000256" key="1">
    <source>
        <dbReference type="SAM" id="MobiDB-lite"/>
    </source>
</evidence>
<evidence type="ECO:0000313" key="7">
    <source>
        <dbReference type="Proteomes" id="UP000535457"/>
    </source>
</evidence>
<dbReference type="EMBL" id="JACATH010000006">
    <property type="protein sequence ID" value="NWJ57439.1"/>
    <property type="molecule type" value="Genomic_DNA"/>
</dbReference>